<proteinExistence type="predicted"/>
<dbReference type="Proteomes" id="UP000619238">
    <property type="component" value="Unassembled WGS sequence"/>
</dbReference>
<organism evidence="4 5">
    <name type="scientific">Kordia aestuariivivens</name>
    <dbReference type="NCBI Taxonomy" id="2759037"/>
    <lineage>
        <taxon>Bacteria</taxon>
        <taxon>Pseudomonadati</taxon>
        <taxon>Bacteroidota</taxon>
        <taxon>Flavobacteriia</taxon>
        <taxon>Flavobacteriales</taxon>
        <taxon>Flavobacteriaceae</taxon>
        <taxon>Kordia</taxon>
    </lineage>
</organism>
<feature type="signal peptide" evidence="2">
    <location>
        <begin position="1"/>
        <end position="21"/>
    </location>
</feature>
<name>A0ABR7Q862_9FLAO</name>
<gene>
    <name evidence="4" type="ORF">H2O64_08550</name>
</gene>
<evidence type="ECO:0000313" key="4">
    <source>
        <dbReference type="EMBL" id="MBC8754717.1"/>
    </source>
</evidence>
<accession>A0ABR7Q862</accession>
<evidence type="ECO:0000256" key="1">
    <source>
        <dbReference type="ARBA" id="ARBA00022729"/>
    </source>
</evidence>
<comment type="caution">
    <text evidence="4">The sequence shown here is derived from an EMBL/GenBank/DDBJ whole genome shotgun (WGS) entry which is preliminary data.</text>
</comment>
<keyword evidence="5" id="KW-1185">Reference proteome</keyword>
<evidence type="ECO:0000256" key="2">
    <source>
        <dbReference type="SAM" id="SignalP"/>
    </source>
</evidence>
<dbReference type="Pfam" id="PF18962">
    <property type="entry name" value="Por_Secre_tail"/>
    <property type="match status" value="1"/>
</dbReference>
<dbReference type="InterPro" id="IPR038670">
    <property type="entry name" value="HslJ-like_sf"/>
</dbReference>
<keyword evidence="1 2" id="KW-0732">Signal</keyword>
<dbReference type="RefSeq" id="WP_187561766.1">
    <property type="nucleotide sequence ID" value="NZ_JACGWS010000004.1"/>
</dbReference>
<dbReference type="EMBL" id="JACGWS010000004">
    <property type="protein sequence ID" value="MBC8754717.1"/>
    <property type="molecule type" value="Genomic_DNA"/>
</dbReference>
<feature type="domain" description="Secretion system C-terminal sorting" evidence="3">
    <location>
        <begin position="159"/>
        <end position="228"/>
    </location>
</feature>
<dbReference type="NCBIfam" id="TIGR04183">
    <property type="entry name" value="Por_Secre_tail"/>
    <property type="match status" value="1"/>
</dbReference>
<reference evidence="4 5" key="1">
    <citation type="submission" date="2020-07" db="EMBL/GenBank/DDBJ databases">
        <title>Description of Kordia aestuariivivens sp. nov., isolated from a tidal flat.</title>
        <authorList>
            <person name="Park S."/>
            <person name="Yoon J.-H."/>
        </authorList>
    </citation>
    <scope>NUCLEOTIDE SEQUENCE [LARGE SCALE GENOMIC DNA]</scope>
    <source>
        <strain evidence="4 5">YSTF-M3</strain>
    </source>
</reference>
<evidence type="ECO:0000313" key="5">
    <source>
        <dbReference type="Proteomes" id="UP000619238"/>
    </source>
</evidence>
<dbReference type="InterPro" id="IPR026444">
    <property type="entry name" value="Secre_tail"/>
</dbReference>
<dbReference type="Gene3D" id="2.40.128.270">
    <property type="match status" value="1"/>
</dbReference>
<feature type="chain" id="PRO_5045518408" evidence="2">
    <location>
        <begin position="22"/>
        <end position="230"/>
    </location>
</feature>
<protein>
    <submittedName>
        <fullName evidence="4">T9SS type A sorting domain-containing protein</fullName>
    </submittedName>
</protein>
<evidence type="ECO:0000259" key="3">
    <source>
        <dbReference type="Pfam" id="PF18962"/>
    </source>
</evidence>
<sequence length="230" mass="25360">MKKIYTTILLLLLGYTSQAQTDPDLLGQWFLHYVETSGSTMYVPTGNVIPVNFTNPGSFDSASGDSTCNSFTAEYALSNSNASININFFTQTLVMCNGDTFEPVYLGILGNDTTNFFDYTINLTDESLTMIDLLGEKLVYGRQVLSTESIDATENSLKLYPNPVKNLLYISGSSVDSSTTYAIYSMVGTEIITEKTIANTNVDVSNLKAGVYFLKIAQKGKTYMRKFIKV</sequence>